<evidence type="ECO:0000313" key="1">
    <source>
        <dbReference type="EMBL" id="KAJ7535468.1"/>
    </source>
</evidence>
<comment type="caution">
    <text evidence="1">The sequence shown here is derived from an EMBL/GenBank/DDBJ whole genome shotgun (WGS) entry which is preliminary data.</text>
</comment>
<proteinExistence type="predicted"/>
<keyword evidence="2" id="KW-1185">Reference proteome</keyword>
<reference evidence="2" key="1">
    <citation type="journal article" date="2024" name="Proc. Natl. Acad. Sci. U.S.A.">
        <title>Extraordinary preservation of gene collinearity over three hundred million years revealed in homosporous lycophytes.</title>
        <authorList>
            <person name="Li C."/>
            <person name="Wickell D."/>
            <person name="Kuo L.Y."/>
            <person name="Chen X."/>
            <person name="Nie B."/>
            <person name="Liao X."/>
            <person name="Peng D."/>
            <person name="Ji J."/>
            <person name="Jenkins J."/>
            <person name="Williams M."/>
            <person name="Shu S."/>
            <person name="Plott C."/>
            <person name="Barry K."/>
            <person name="Rajasekar S."/>
            <person name="Grimwood J."/>
            <person name="Han X."/>
            <person name="Sun S."/>
            <person name="Hou Z."/>
            <person name="He W."/>
            <person name="Dai G."/>
            <person name="Sun C."/>
            <person name="Schmutz J."/>
            <person name="Leebens-Mack J.H."/>
            <person name="Li F.W."/>
            <person name="Wang L."/>
        </authorList>
    </citation>
    <scope>NUCLEOTIDE SEQUENCE [LARGE SCALE GENOMIC DNA]</scope>
    <source>
        <strain evidence="2">cv. PW_Plant_1</strain>
    </source>
</reference>
<dbReference type="Proteomes" id="UP001162992">
    <property type="component" value="Chromosome 12"/>
</dbReference>
<gene>
    <name evidence="1" type="ORF">O6H91_12G035300</name>
</gene>
<name>A0ACC2C089_DIPCM</name>
<dbReference type="EMBL" id="CM055103">
    <property type="protein sequence ID" value="KAJ7535468.1"/>
    <property type="molecule type" value="Genomic_DNA"/>
</dbReference>
<protein>
    <submittedName>
        <fullName evidence="1">Uncharacterized protein</fullName>
    </submittedName>
</protein>
<sequence length="562" mass="63817">MVAYTALEAGRQALVMTTTILPSNGATESFQARFSPHSILSRNSPGRSSCFARLSSSTSIGLTHKQDSKPFHHLCPQELRLYHSQAITFYQKLNANPRRLKCVARVATPLKPSPAPEMEQDEDFDASALPPFTLADIRAAIPKHCWEKNTWKSMSYVARDVAIVLGLAAAATHVNSWFLWPVYWLVQGTMFWALFVLGHDCGHGSFSQKKKINSLIGHLTHSSILVPYHGWRISHRTHHQNHGHVENDESWHPVSEKVFKSMDYLARFGRFKLPWAMLAYPIYLWGRSPGKQGSHYDPGSPLFVPSERKDVITSTVCWGAMVALLAGLTVAAGPVWMFKLYFMPYWINVIWLDLVTYLHHHGYEKKVPWYRGKEWNYMRGGLSTIDRDYGLFNNIHHDIGTHVVHHLFPQIPHYHLIEATEAVKPILAHVQGVRIYLSQDSVFHSKTKHIPLKYHHIQDLILKGELQVQFIKSESMIADLLTKALDKSLFTKQREAIGLNEQGCKVQEGVSEMMNSCNFVATRTRHEGRTRTIRDSQVPLTRSTNDSRIVNTPPGPQTAKGV</sequence>
<organism evidence="1 2">
    <name type="scientific">Diphasiastrum complanatum</name>
    <name type="common">Issler's clubmoss</name>
    <name type="synonym">Lycopodium complanatum</name>
    <dbReference type="NCBI Taxonomy" id="34168"/>
    <lineage>
        <taxon>Eukaryota</taxon>
        <taxon>Viridiplantae</taxon>
        <taxon>Streptophyta</taxon>
        <taxon>Embryophyta</taxon>
        <taxon>Tracheophyta</taxon>
        <taxon>Lycopodiopsida</taxon>
        <taxon>Lycopodiales</taxon>
        <taxon>Lycopodiaceae</taxon>
        <taxon>Lycopodioideae</taxon>
        <taxon>Diphasiastrum</taxon>
    </lineage>
</organism>
<accession>A0ACC2C089</accession>
<evidence type="ECO:0000313" key="2">
    <source>
        <dbReference type="Proteomes" id="UP001162992"/>
    </source>
</evidence>